<proteinExistence type="inferred from homology"/>
<dbReference type="PANTHER" id="PTHR13774:SF17">
    <property type="entry name" value="PHENAZINE BIOSYNTHESIS-LIKE DOMAIN-CONTAINING PROTEIN"/>
    <property type="match status" value="1"/>
</dbReference>
<organism evidence="4 5">
    <name type="scientific">Paralcaligenes ureilyticus</name>
    <dbReference type="NCBI Taxonomy" id="627131"/>
    <lineage>
        <taxon>Bacteria</taxon>
        <taxon>Pseudomonadati</taxon>
        <taxon>Pseudomonadota</taxon>
        <taxon>Betaproteobacteria</taxon>
        <taxon>Burkholderiales</taxon>
        <taxon>Alcaligenaceae</taxon>
        <taxon>Paralcaligenes</taxon>
    </lineage>
</organism>
<dbReference type="Proteomes" id="UP000295525">
    <property type="component" value="Unassembled WGS sequence"/>
</dbReference>
<dbReference type="GO" id="GO:0016853">
    <property type="term" value="F:isomerase activity"/>
    <property type="evidence" value="ECO:0007669"/>
    <property type="project" value="UniProtKB-KW"/>
</dbReference>
<keyword evidence="5" id="KW-1185">Reference proteome</keyword>
<name>A0A4V2UXA7_9BURK</name>
<dbReference type="GO" id="GO:0005737">
    <property type="term" value="C:cytoplasm"/>
    <property type="evidence" value="ECO:0007669"/>
    <property type="project" value="TreeGrafter"/>
</dbReference>
<evidence type="ECO:0000256" key="2">
    <source>
        <dbReference type="ARBA" id="ARBA00023235"/>
    </source>
</evidence>
<evidence type="ECO:0000256" key="1">
    <source>
        <dbReference type="ARBA" id="ARBA00008270"/>
    </source>
</evidence>
<dbReference type="PIRSF" id="PIRSF016184">
    <property type="entry name" value="PhzC_PhzF"/>
    <property type="match status" value="1"/>
</dbReference>
<dbReference type="InterPro" id="IPR003719">
    <property type="entry name" value="Phenazine_PhzF-like"/>
</dbReference>
<evidence type="ECO:0000256" key="3">
    <source>
        <dbReference type="PIRSR" id="PIRSR016184-1"/>
    </source>
</evidence>
<dbReference type="EMBL" id="SMAJ01000017">
    <property type="protein sequence ID" value="TCT02748.1"/>
    <property type="molecule type" value="Genomic_DNA"/>
</dbReference>
<reference evidence="4 5" key="1">
    <citation type="submission" date="2019-03" db="EMBL/GenBank/DDBJ databases">
        <title>Genomic Encyclopedia of Type Strains, Phase IV (KMG-IV): sequencing the most valuable type-strain genomes for metagenomic binning, comparative biology and taxonomic classification.</title>
        <authorList>
            <person name="Goeker M."/>
        </authorList>
    </citation>
    <scope>NUCLEOTIDE SEQUENCE [LARGE SCALE GENOMIC DNA]</scope>
    <source>
        <strain evidence="4 5">DSM 24591</strain>
    </source>
</reference>
<dbReference type="Pfam" id="PF02567">
    <property type="entry name" value="PhzC-PhzF"/>
    <property type="match status" value="1"/>
</dbReference>
<accession>A0A4V2UXA7</accession>
<dbReference type="AlphaFoldDB" id="A0A4V2UXA7"/>
<keyword evidence="2" id="KW-0413">Isomerase</keyword>
<evidence type="ECO:0000313" key="4">
    <source>
        <dbReference type="EMBL" id="TCT02748.1"/>
    </source>
</evidence>
<dbReference type="Gene3D" id="3.10.310.10">
    <property type="entry name" value="Diaminopimelate Epimerase, Chain A, domain 1"/>
    <property type="match status" value="2"/>
</dbReference>
<dbReference type="NCBIfam" id="TIGR00654">
    <property type="entry name" value="PhzF_family"/>
    <property type="match status" value="1"/>
</dbReference>
<dbReference type="PANTHER" id="PTHR13774">
    <property type="entry name" value="PHENAZINE BIOSYNTHESIS PROTEIN"/>
    <property type="match status" value="1"/>
</dbReference>
<sequence length="273" mass="29987">MKLVIHQIDAFTDEVFKGNYAAIVPLQKWLPDAVMQSIATENNVSETAFFVRGGQAVFEIRWFSPIKEIDFCGHATLASAYVIFNENKDVAAIEFSAKAVGSLSVVKLAGGLIEMSFPRRSPERLETAPASLLEGLSIQPHEVLKNQQAYFAVYEKEQDVRDVVPRLQKLVELGPLDVVVTAPGLQHDFVSRYFWPANGGEEDPVTGSIHAGLAPFWADRLGKANLVALQASRRGGLLRCRVADDRVYVSGSAVQYMKGTIDIPAASLGRFNH</sequence>
<dbReference type="RefSeq" id="WP_207915186.1">
    <property type="nucleotide sequence ID" value="NZ_SMAJ01000017.1"/>
</dbReference>
<gene>
    <name evidence="4" type="ORF">EDC26_11723</name>
</gene>
<comment type="caution">
    <text evidence="4">The sequence shown here is derived from an EMBL/GenBank/DDBJ whole genome shotgun (WGS) entry which is preliminary data.</text>
</comment>
<dbReference type="SUPFAM" id="SSF54506">
    <property type="entry name" value="Diaminopimelate epimerase-like"/>
    <property type="match status" value="1"/>
</dbReference>
<comment type="similarity">
    <text evidence="1">Belongs to the PhzF family.</text>
</comment>
<protein>
    <submittedName>
        <fullName evidence="4">PhzF family phenazine biosynthesis protein</fullName>
    </submittedName>
</protein>
<feature type="active site" evidence="3">
    <location>
        <position position="46"/>
    </location>
</feature>
<evidence type="ECO:0000313" key="5">
    <source>
        <dbReference type="Proteomes" id="UP000295525"/>
    </source>
</evidence>